<organism evidence="2 3">
    <name type="scientific">Sinorhizobium kostiense</name>
    <dbReference type="NCBI Taxonomy" id="76747"/>
    <lineage>
        <taxon>Bacteria</taxon>
        <taxon>Pseudomonadati</taxon>
        <taxon>Pseudomonadota</taxon>
        <taxon>Alphaproteobacteria</taxon>
        <taxon>Hyphomicrobiales</taxon>
        <taxon>Rhizobiaceae</taxon>
        <taxon>Sinorhizobium/Ensifer group</taxon>
        <taxon>Sinorhizobium</taxon>
    </lineage>
</organism>
<comment type="caution">
    <text evidence="2">The sequence shown here is derived from an EMBL/GenBank/DDBJ whole genome shotgun (WGS) entry which is preliminary data.</text>
</comment>
<evidence type="ECO:0008006" key="4">
    <source>
        <dbReference type="Google" id="ProtNLM"/>
    </source>
</evidence>
<feature type="region of interest" description="Disordered" evidence="1">
    <location>
        <begin position="217"/>
        <end position="249"/>
    </location>
</feature>
<evidence type="ECO:0000313" key="2">
    <source>
        <dbReference type="EMBL" id="MBP2234798.1"/>
    </source>
</evidence>
<dbReference type="Pfam" id="PF13665">
    <property type="entry name" value="Tox-PAAR-like"/>
    <property type="match status" value="1"/>
</dbReference>
<proteinExistence type="predicted"/>
<dbReference type="EMBL" id="JAGILA010000001">
    <property type="protein sequence ID" value="MBP2234798.1"/>
    <property type="molecule type" value="Genomic_DNA"/>
</dbReference>
<evidence type="ECO:0000256" key="1">
    <source>
        <dbReference type="SAM" id="MobiDB-lite"/>
    </source>
</evidence>
<feature type="region of interest" description="Disordered" evidence="1">
    <location>
        <begin position="294"/>
        <end position="324"/>
    </location>
</feature>
<accession>A0ABS4QVX4</accession>
<dbReference type="CDD" id="cd14740">
    <property type="entry name" value="PAAR_4"/>
    <property type="match status" value="1"/>
</dbReference>
<sequence>MSNVFANGLEISGKAVNARTIAAFPDVCFTPPENPATPPGVPIPYPSFGFASDTENGTGTVKIGGQTVNIKNKSDLSRTSGTEAGCAAKKGVITSKNTGKEYFNSWSMNVKFDGESVIRMTDLATNNHASPVGNAPPWPHIAGLNVGGVPCAEILAKLGMKVHAYKHAEKECQGGGKQQSDHILQNACFQNSRGGEAISTVSDYTMNDAPCVCLEDATDPNTEHGRKTKSQGEWAKKQRAKGTNPTYKEVVDANMAAMKEAKKPHMNDAPDGTEHPAVECLRLICDYHFKPMMTGEEDKKNDTQVRTPASGKFKPPLSGTNGAI</sequence>
<dbReference type="Proteomes" id="UP000730739">
    <property type="component" value="Unassembled WGS sequence"/>
</dbReference>
<keyword evidence="3" id="KW-1185">Reference proteome</keyword>
<evidence type="ECO:0000313" key="3">
    <source>
        <dbReference type="Proteomes" id="UP000730739"/>
    </source>
</evidence>
<reference evidence="2 3" key="1">
    <citation type="submission" date="2021-03" db="EMBL/GenBank/DDBJ databases">
        <title>Genomic Encyclopedia of Type Strains, Phase IV (KMG-IV): sequencing the most valuable type-strain genomes for metagenomic binning, comparative biology and taxonomic classification.</title>
        <authorList>
            <person name="Goeker M."/>
        </authorList>
    </citation>
    <scope>NUCLEOTIDE SEQUENCE [LARGE SCALE GENOMIC DNA]</scope>
    <source>
        <strain evidence="2 3">DSM 13372</strain>
    </source>
</reference>
<gene>
    <name evidence="2" type="ORF">J2Z31_001288</name>
</gene>
<protein>
    <recommendedName>
        <fullName evidence="4">Tox-PAAR-like domain-containing protein</fullName>
    </recommendedName>
</protein>
<dbReference type="RefSeq" id="WP_209600992.1">
    <property type="nucleotide sequence ID" value="NZ_JAGILA010000001.1"/>
</dbReference>
<name>A0ABS4QVX4_9HYPH</name>